<keyword evidence="1" id="KW-1133">Transmembrane helix</keyword>
<organism evidence="2 3">
    <name type="scientific">Candidatus Nealsonbacteria bacterium CG_4_9_14_0_8_um_filter_35_12</name>
    <dbReference type="NCBI Taxonomy" id="1974692"/>
    <lineage>
        <taxon>Bacteria</taxon>
        <taxon>Candidatus Nealsoniibacteriota</taxon>
    </lineage>
</organism>
<gene>
    <name evidence="2" type="ORF">CO077_01335</name>
</gene>
<reference evidence="3" key="1">
    <citation type="submission" date="2017-09" db="EMBL/GenBank/DDBJ databases">
        <title>Depth-based differentiation of microbial function through sediment-hosted aquifers and enrichment of novel symbionts in the deep terrestrial subsurface.</title>
        <authorList>
            <person name="Probst A.J."/>
            <person name="Ladd B."/>
            <person name="Jarett J.K."/>
            <person name="Geller-Mcgrath D.E."/>
            <person name="Sieber C.M.K."/>
            <person name="Emerson J.B."/>
            <person name="Anantharaman K."/>
            <person name="Thomas B.C."/>
            <person name="Malmstrom R."/>
            <person name="Stieglmeier M."/>
            <person name="Klingl A."/>
            <person name="Woyke T."/>
            <person name="Ryan C.M."/>
            <person name="Banfield J.F."/>
        </authorList>
    </citation>
    <scope>NUCLEOTIDE SEQUENCE [LARGE SCALE GENOMIC DNA]</scope>
</reference>
<proteinExistence type="predicted"/>
<comment type="caution">
    <text evidence="2">The sequence shown here is derived from an EMBL/GenBank/DDBJ whole genome shotgun (WGS) entry which is preliminary data.</text>
</comment>
<sequence>MFKKITKNKGLIYDIFPPEKVRKVAREITGLKPYKTKTAKFFGIGWRLILVAVILFLLIGIGPVEIFRRVSGAFVEETKTVNFYSTLCQGEWQNPQNAQGSPDVGPTGDINSFSETNSAIYKNGPLHL</sequence>
<protein>
    <submittedName>
        <fullName evidence="2">Uncharacterized protein</fullName>
    </submittedName>
</protein>
<keyword evidence="1" id="KW-0472">Membrane</keyword>
<evidence type="ECO:0000313" key="2">
    <source>
        <dbReference type="EMBL" id="PJB99521.1"/>
    </source>
</evidence>
<feature type="non-terminal residue" evidence="2">
    <location>
        <position position="128"/>
    </location>
</feature>
<evidence type="ECO:0000313" key="3">
    <source>
        <dbReference type="Proteomes" id="UP000228875"/>
    </source>
</evidence>
<feature type="transmembrane region" description="Helical" evidence="1">
    <location>
        <begin position="41"/>
        <end position="61"/>
    </location>
</feature>
<keyword evidence="1" id="KW-0812">Transmembrane</keyword>
<accession>A0A2M8DN02</accession>
<evidence type="ECO:0000256" key="1">
    <source>
        <dbReference type="SAM" id="Phobius"/>
    </source>
</evidence>
<name>A0A2M8DN02_9BACT</name>
<dbReference type="AlphaFoldDB" id="A0A2M8DN02"/>
<dbReference type="Proteomes" id="UP000228875">
    <property type="component" value="Unassembled WGS sequence"/>
</dbReference>
<dbReference type="EMBL" id="PFTB01000031">
    <property type="protein sequence ID" value="PJB99521.1"/>
    <property type="molecule type" value="Genomic_DNA"/>
</dbReference>